<dbReference type="Proteomes" id="UP001239111">
    <property type="component" value="Chromosome 2"/>
</dbReference>
<dbReference type="EMBL" id="CM056742">
    <property type="protein sequence ID" value="KAJ8675921.1"/>
    <property type="molecule type" value="Genomic_DNA"/>
</dbReference>
<keyword evidence="2" id="KW-1185">Reference proteome</keyword>
<organism evidence="1 2">
    <name type="scientific">Eretmocerus hayati</name>
    <dbReference type="NCBI Taxonomy" id="131215"/>
    <lineage>
        <taxon>Eukaryota</taxon>
        <taxon>Metazoa</taxon>
        <taxon>Ecdysozoa</taxon>
        <taxon>Arthropoda</taxon>
        <taxon>Hexapoda</taxon>
        <taxon>Insecta</taxon>
        <taxon>Pterygota</taxon>
        <taxon>Neoptera</taxon>
        <taxon>Endopterygota</taxon>
        <taxon>Hymenoptera</taxon>
        <taxon>Apocrita</taxon>
        <taxon>Proctotrupomorpha</taxon>
        <taxon>Chalcidoidea</taxon>
        <taxon>Aphelinidae</taxon>
        <taxon>Aphelininae</taxon>
        <taxon>Eretmocerus</taxon>
    </lineage>
</organism>
<gene>
    <name evidence="1" type="ORF">QAD02_011707</name>
</gene>
<reference evidence="1" key="1">
    <citation type="submission" date="2023-04" db="EMBL/GenBank/DDBJ databases">
        <title>A chromosome-level genome assembly of the parasitoid wasp Eretmocerus hayati.</title>
        <authorList>
            <person name="Zhong Y."/>
            <person name="Liu S."/>
            <person name="Liu Y."/>
        </authorList>
    </citation>
    <scope>NUCLEOTIDE SEQUENCE</scope>
    <source>
        <strain evidence="1">ZJU_SS_LIU_2023</strain>
    </source>
</reference>
<sequence>MSVTASVLVNGIEYRKNLFVILEKPSGRVDGLVLFGHIGEIVLLEGASGRVFLLTSVCTTLISDVYVNAYQIDVNSLEVESKFIEPLQLACYIPYPAWKKPTSDELYISLRHIIE</sequence>
<proteinExistence type="predicted"/>
<accession>A0ACC2NXP0</accession>
<comment type="caution">
    <text evidence="1">The sequence shown here is derived from an EMBL/GenBank/DDBJ whole genome shotgun (WGS) entry which is preliminary data.</text>
</comment>
<name>A0ACC2NXP0_9HYME</name>
<protein>
    <submittedName>
        <fullName evidence="1">Uncharacterized protein</fullName>
    </submittedName>
</protein>
<evidence type="ECO:0000313" key="2">
    <source>
        <dbReference type="Proteomes" id="UP001239111"/>
    </source>
</evidence>
<evidence type="ECO:0000313" key="1">
    <source>
        <dbReference type="EMBL" id="KAJ8675921.1"/>
    </source>
</evidence>